<organism evidence="2 3">
    <name type="scientific">Aspergillus flavus</name>
    <dbReference type="NCBI Taxonomy" id="5059"/>
    <lineage>
        <taxon>Eukaryota</taxon>
        <taxon>Fungi</taxon>
        <taxon>Dikarya</taxon>
        <taxon>Ascomycota</taxon>
        <taxon>Pezizomycotina</taxon>
        <taxon>Eurotiomycetes</taxon>
        <taxon>Eurotiomycetidae</taxon>
        <taxon>Eurotiales</taxon>
        <taxon>Aspergillaceae</taxon>
        <taxon>Aspergillus</taxon>
        <taxon>Aspergillus subgen. Circumdati</taxon>
    </lineage>
</organism>
<gene>
    <name evidence="2" type="ORF">CA14_007624</name>
</gene>
<proteinExistence type="predicted"/>
<name>A0AB74BX57_ASPFL</name>
<reference evidence="2 3" key="1">
    <citation type="submission" date="2018-07" db="EMBL/GenBank/DDBJ databases">
        <title>Identification of spontaneous genetic mutation associated with occurrence of a yellow conidial color mutant of Aspergillus flavus.</title>
        <authorList>
            <person name="Chang P.-K."/>
            <person name="Mack B.M."/>
            <person name="Scharfenstein L."/>
            <person name="Gilbert M.K."/>
        </authorList>
    </citation>
    <scope>NUCLEOTIDE SEQUENCE [LARGE SCALE GENOMIC DNA]</scope>
    <source>
        <strain evidence="2 3">CA14</strain>
    </source>
</reference>
<evidence type="ECO:0000256" key="1">
    <source>
        <dbReference type="SAM" id="MobiDB-lite"/>
    </source>
</evidence>
<sequence>MPAPAGTHPNPQAGVRNAPRRNDRRRQNKKAKPDHVEHATGGQPNARLRRLLKIRQRGREKRRQKKREEAQQALEPVPPPEWLSLDSITPLSFSDVPLPGPFIPTFPLAGSLSETHAVDREMPLETSEATDHIKYPKDEIAVQGPKIEGDEVDEGLNTLDGDESDVSDYWDSYEKYYPDIPSPSDGERDNGVIQSEQEIKDKQRAYEVSKIEEVQNAYKSLKAALEKHNGRPLISIADTHFRLYSTDYFDHCYKPEHYPSKYVKFYHWTDDHTKMNGHVILDSCFGFYFETFSSPTYASPHGVNLTENETKHDCDIKFLSNDYLILVLSREGVFAPEDPPPGAPQYFTFFGVRFDKDKERVKRESRLMKSQLVEKKPSPSPDSSFESANPWFEYIVEAVSSLTKAT</sequence>
<protein>
    <submittedName>
        <fullName evidence="2">Uncharacterized protein</fullName>
    </submittedName>
</protein>
<dbReference type="EMBL" id="QQZZ01000160">
    <property type="protein sequence ID" value="RMZ38531.1"/>
    <property type="molecule type" value="Genomic_DNA"/>
</dbReference>
<accession>A0AB74BX57</accession>
<comment type="caution">
    <text evidence="2">The sequence shown here is derived from an EMBL/GenBank/DDBJ whole genome shotgun (WGS) entry which is preliminary data.</text>
</comment>
<feature type="compositionally biased region" description="Basic residues" evidence="1">
    <location>
        <begin position="18"/>
        <end position="30"/>
    </location>
</feature>
<dbReference type="AlphaFoldDB" id="A0AB74BX57"/>
<dbReference type="Proteomes" id="UP000275480">
    <property type="component" value="Unassembled WGS sequence"/>
</dbReference>
<evidence type="ECO:0000313" key="3">
    <source>
        <dbReference type="Proteomes" id="UP000275480"/>
    </source>
</evidence>
<feature type="compositionally biased region" description="Basic residues" evidence="1">
    <location>
        <begin position="47"/>
        <end position="65"/>
    </location>
</feature>
<feature type="region of interest" description="Disordered" evidence="1">
    <location>
        <begin position="1"/>
        <end position="81"/>
    </location>
</feature>
<evidence type="ECO:0000313" key="2">
    <source>
        <dbReference type="EMBL" id="RMZ38531.1"/>
    </source>
</evidence>